<evidence type="ECO:0000313" key="3">
    <source>
        <dbReference type="EMBL" id="GAA0320323.1"/>
    </source>
</evidence>
<name>A0ABN0VY88_9GAMM</name>
<dbReference type="InterPro" id="IPR003325">
    <property type="entry name" value="TerD"/>
</dbReference>
<evidence type="ECO:0000259" key="2">
    <source>
        <dbReference type="Pfam" id="PF02342"/>
    </source>
</evidence>
<dbReference type="CDD" id="cd06974">
    <property type="entry name" value="TerD_like"/>
    <property type="match status" value="1"/>
</dbReference>
<proteinExistence type="predicted"/>
<keyword evidence="1" id="KW-0778">Tellurium resistance</keyword>
<evidence type="ECO:0000313" key="4">
    <source>
        <dbReference type="Proteomes" id="UP001501787"/>
    </source>
</evidence>
<sequence>MPIATDPNLVSDNLTALGMNRELLLFAMNYDADKVESKGLLKRFKQNQGMIDIDIACAMYDAQCQLQEMVWFKQLRDKAESVRHQGDSLNGKDRGEQAMYHAPFDQEQIRLYLTSVPKHIKHLALLVSSYHGQPFSGVNAGELHVGDDEGNHLIDINLKQLPKDCQSLWVASLHREIDGWYLTAQSLPLSDHALDAAAEQVAYELARTLPSV</sequence>
<dbReference type="Gene3D" id="2.60.60.30">
    <property type="entry name" value="sav2460 like domains"/>
    <property type="match status" value="1"/>
</dbReference>
<protein>
    <recommendedName>
        <fullName evidence="2">TerD domain-containing protein</fullName>
    </recommendedName>
</protein>
<dbReference type="Proteomes" id="UP001501787">
    <property type="component" value="Unassembled WGS sequence"/>
</dbReference>
<dbReference type="InterPro" id="IPR051324">
    <property type="entry name" value="Stress/Tellurium_Resist"/>
</dbReference>
<gene>
    <name evidence="3" type="ORF">GCM10009129_17540</name>
</gene>
<dbReference type="RefSeq" id="WP_201505260.1">
    <property type="nucleotide sequence ID" value="NZ_BAAAFR010000005.1"/>
</dbReference>
<accession>A0ABN0VY88</accession>
<organism evidence="3 4">
    <name type="scientific">Psychrobacter aestuarii</name>
    <dbReference type="NCBI Taxonomy" id="556327"/>
    <lineage>
        <taxon>Bacteria</taxon>
        <taxon>Pseudomonadati</taxon>
        <taxon>Pseudomonadota</taxon>
        <taxon>Gammaproteobacteria</taxon>
        <taxon>Moraxellales</taxon>
        <taxon>Moraxellaceae</taxon>
        <taxon>Psychrobacter</taxon>
    </lineage>
</organism>
<dbReference type="Pfam" id="PF02342">
    <property type="entry name" value="TerD"/>
    <property type="match status" value="1"/>
</dbReference>
<keyword evidence="4" id="KW-1185">Reference proteome</keyword>
<dbReference type="PANTHER" id="PTHR32097">
    <property type="entry name" value="CAMP-BINDING PROTEIN 1-RELATED"/>
    <property type="match status" value="1"/>
</dbReference>
<comment type="caution">
    <text evidence="3">The sequence shown here is derived from an EMBL/GenBank/DDBJ whole genome shotgun (WGS) entry which is preliminary data.</text>
</comment>
<dbReference type="PANTHER" id="PTHR32097:SF17">
    <property type="entry name" value="CAMP-BINDING PROTEIN 1-RELATED"/>
    <property type="match status" value="1"/>
</dbReference>
<dbReference type="EMBL" id="BAAAFR010000005">
    <property type="protein sequence ID" value="GAA0320323.1"/>
    <property type="molecule type" value="Genomic_DNA"/>
</dbReference>
<feature type="domain" description="TerD" evidence="2">
    <location>
        <begin position="45"/>
        <end position="185"/>
    </location>
</feature>
<reference evidence="3 4" key="1">
    <citation type="journal article" date="2019" name="Int. J. Syst. Evol. Microbiol.">
        <title>The Global Catalogue of Microorganisms (GCM) 10K type strain sequencing project: providing services to taxonomists for standard genome sequencing and annotation.</title>
        <authorList>
            <consortium name="The Broad Institute Genomics Platform"/>
            <consortium name="The Broad Institute Genome Sequencing Center for Infectious Disease"/>
            <person name="Wu L."/>
            <person name="Ma J."/>
        </authorList>
    </citation>
    <scope>NUCLEOTIDE SEQUENCE [LARGE SCALE GENOMIC DNA]</scope>
    <source>
        <strain evidence="3 4">JCM 16343</strain>
    </source>
</reference>
<evidence type="ECO:0000256" key="1">
    <source>
        <dbReference type="ARBA" id="ARBA00022686"/>
    </source>
</evidence>